<evidence type="ECO:0000256" key="2">
    <source>
        <dbReference type="ARBA" id="ARBA00007069"/>
    </source>
</evidence>
<keyword evidence="13" id="KW-1185">Reference proteome</keyword>
<dbReference type="SUPFAM" id="SSF161098">
    <property type="entry name" value="MetI-like"/>
    <property type="match status" value="1"/>
</dbReference>
<dbReference type="GO" id="GO:0006817">
    <property type="term" value="P:phosphate ion transport"/>
    <property type="evidence" value="ECO:0007669"/>
    <property type="project" value="UniProtKB-KW"/>
</dbReference>
<feature type="transmembrane region" description="Helical" evidence="9">
    <location>
        <begin position="181"/>
        <end position="202"/>
    </location>
</feature>
<evidence type="ECO:0000256" key="6">
    <source>
        <dbReference type="ARBA" id="ARBA00022692"/>
    </source>
</evidence>
<feature type="transmembrane region" description="Helical" evidence="9">
    <location>
        <begin position="222"/>
        <end position="239"/>
    </location>
</feature>
<evidence type="ECO:0000256" key="8">
    <source>
        <dbReference type="ARBA" id="ARBA00023136"/>
    </source>
</evidence>
<evidence type="ECO:0000256" key="5">
    <source>
        <dbReference type="ARBA" id="ARBA00022592"/>
    </source>
</evidence>
<dbReference type="NCBIfam" id="TIGR02138">
    <property type="entry name" value="phosphate_pstC"/>
    <property type="match status" value="1"/>
</dbReference>
<keyword evidence="6 9" id="KW-0812">Transmembrane</keyword>
<evidence type="ECO:0000256" key="9">
    <source>
        <dbReference type="RuleBase" id="RU363032"/>
    </source>
</evidence>
<proteinExistence type="inferred from homology"/>
<dbReference type="AlphaFoldDB" id="A0A1A8XZP1"/>
<dbReference type="EMBL" id="FLQX01000152">
    <property type="protein sequence ID" value="SBT09533.1"/>
    <property type="molecule type" value="Genomic_DNA"/>
</dbReference>
<accession>A0A1A8XZP1</accession>
<feature type="domain" description="ABC transmembrane type-1" evidence="11">
    <location>
        <begin position="46"/>
        <end position="270"/>
    </location>
</feature>
<reference evidence="12 13" key="1">
    <citation type="submission" date="2016-06" db="EMBL/GenBank/DDBJ databases">
        <authorList>
            <person name="Kjaerup R.B."/>
            <person name="Dalgaard T.S."/>
            <person name="Juul-Madsen H.R."/>
        </authorList>
    </citation>
    <scope>NUCLEOTIDE SEQUENCE [LARGE SCALE GENOMIC DNA]</scope>
    <source>
        <strain evidence="12">3</strain>
    </source>
</reference>
<comment type="similarity">
    <text evidence="2 10">Belongs to the binding-protein-dependent transport system permease family. CysTW subfamily.</text>
</comment>
<evidence type="ECO:0000256" key="1">
    <source>
        <dbReference type="ARBA" id="ARBA00004651"/>
    </source>
</evidence>
<dbReference type="InterPro" id="IPR000515">
    <property type="entry name" value="MetI-like"/>
</dbReference>
<dbReference type="GO" id="GO:0005886">
    <property type="term" value="C:plasma membrane"/>
    <property type="evidence" value="ECO:0007669"/>
    <property type="project" value="UniProtKB-SubCell"/>
</dbReference>
<feature type="transmembrane region" description="Helical" evidence="9">
    <location>
        <begin position="40"/>
        <end position="70"/>
    </location>
</feature>
<feature type="transmembrane region" description="Helical" evidence="9">
    <location>
        <begin position="137"/>
        <end position="160"/>
    </location>
</feature>
<evidence type="ECO:0000259" key="11">
    <source>
        <dbReference type="PROSITE" id="PS50928"/>
    </source>
</evidence>
<dbReference type="PROSITE" id="PS50928">
    <property type="entry name" value="ABC_TM1"/>
    <property type="match status" value="1"/>
</dbReference>
<keyword evidence="10" id="KW-0997">Cell inner membrane</keyword>
<evidence type="ECO:0000256" key="7">
    <source>
        <dbReference type="ARBA" id="ARBA00022989"/>
    </source>
</evidence>
<name>A0A1A8XZP1_9PROT</name>
<dbReference type="InterPro" id="IPR035906">
    <property type="entry name" value="MetI-like_sf"/>
</dbReference>
<dbReference type="InterPro" id="IPR051124">
    <property type="entry name" value="Phosphate_Transport_Permease"/>
</dbReference>
<dbReference type="Proteomes" id="UP000199169">
    <property type="component" value="Unassembled WGS sequence"/>
</dbReference>
<evidence type="ECO:0000313" key="13">
    <source>
        <dbReference type="Proteomes" id="UP000199169"/>
    </source>
</evidence>
<dbReference type="Gene3D" id="1.10.3720.10">
    <property type="entry name" value="MetI-like"/>
    <property type="match status" value="1"/>
</dbReference>
<dbReference type="STRING" id="1860102.ACCAA_720019"/>
<dbReference type="PANTHER" id="PTHR30425">
    <property type="entry name" value="PHOSPHATE TRANSPORT SYSTEM PERMEASE PROTEIN PST"/>
    <property type="match status" value="1"/>
</dbReference>
<evidence type="ECO:0000256" key="10">
    <source>
        <dbReference type="RuleBase" id="RU363054"/>
    </source>
</evidence>
<dbReference type="InterPro" id="IPR011864">
    <property type="entry name" value="Phosphate_PstC"/>
</dbReference>
<dbReference type="Pfam" id="PF00528">
    <property type="entry name" value="BPD_transp_1"/>
    <property type="match status" value="1"/>
</dbReference>
<keyword evidence="7 9" id="KW-1133">Transmembrane helix</keyword>
<feature type="transmembrane region" description="Helical" evidence="9">
    <location>
        <begin position="90"/>
        <end position="111"/>
    </location>
</feature>
<comment type="function">
    <text evidence="10">Part of the binding-protein-dependent transport system for phosphate; probably responsible for the translocation of the substrate across the membrane.</text>
</comment>
<feature type="transmembrane region" description="Helical" evidence="9">
    <location>
        <begin position="251"/>
        <end position="274"/>
    </location>
</feature>
<sequence length="302" mass="31825">MLLLVVALTMQVGGEAVPGIHKHGASFIIGTVWDPNQLQYGILPAIWGTLYSSLLALLIGGFFAVMMAIFLTQDFLPPRLAAVFRTISELLAAIPSVVYGLWGIILVIPAIRPVADCVHQALAWLPLFNSTLSGPGLLPAVIVLAIMVLPTTAALSQDALRAVPLQTRQAAHGMGATHWEAILRVTLPTAANGLFGALALGVGRALGETMALAMLVGNSNQISLSMFSPANTLAALLALHFPEVRPAEVEVLMYVSLVPMVITLVVSHLGSSIMNRSSVACQRKAVAPFANCRKPGGDMLEA</sequence>
<protein>
    <recommendedName>
        <fullName evidence="10">Phosphate transport system permease protein</fullName>
    </recommendedName>
</protein>
<evidence type="ECO:0000256" key="4">
    <source>
        <dbReference type="ARBA" id="ARBA00022475"/>
    </source>
</evidence>
<keyword evidence="5 10" id="KW-0592">Phosphate transport</keyword>
<evidence type="ECO:0000313" key="12">
    <source>
        <dbReference type="EMBL" id="SBT09533.1"/>
    </source>
</evidence>
<dbReference type="PANTHER" id="PTHR30425:SF1">
    <property type="entry name" value="PHOSPHATE TRANSPORT SYSTEM PERMEASE PROTEIN PSTC"/>
    <property type="match status" value="1"/>
</dbReference>
<gene>
    <name evidence="12" type="ORF">ACCAA_720019</name>
</gene>
<dbReference type="CDD" id="cd06261">
    <property type="entry name" value="TM_PBP2"/>
    <property type="match status" value="1"/>
</dbReference>
<keyword evidence="3 9" id="KW-0813">Transport</keyword>
<organism evidence="12 13">
    <name type="scientific">Candidatus Accumulibacter aalborgensis</name>
    <dbReference type="NCBI Taxonomy" id="1860102"/>
    <lineage>
        <taxon>Bacteria</taxon>
        <taxon>Pseudomonadati</taxon>
        <taxon>Pseudomonadota</taxon>
        <taxon>Betaproteobacteria</taxon>
        <taxon>Candidatus Accumulibacter</taxon>
    </lineage>
</organism>
<keyword evidence="8 9" id="KW-0472">Membrane</keyword>
<evidence type="ECO:0000256" key="3">
    <source>
        <dbReference type="ARBA" id="ARBA00022448"/>
    </source>
</evidence>
<dbReference type="GO" id="GO:0005315">
    <property type="term" value="F:phosphate transmembrane transporter activity"/>
    <property type="evidence" value="ECO:0007669"/>
    <property type="project" value="InterPro"/>
</dbReference>
<comment type="subcellular location">
    <subcellularLocation>
        <location evidence="10">Cell inner membrane</location>
        <topology evidence="10">Multi-pass membrane protein</topology>
    </subcellularLocation>
    <subcellularLocation>
        <location evidence="1 9">Cell membrane</location>
        <topology evidence="1 9">Multi-pass membrane protein</topology>
    </subcellularLocation>
</comment>
<keyword evidence="4" id="KW-1003">Cell membrane</keyword>